<feature type="coiled-coil region" evidence="1">
    <location>
        <begin position="132"/>
        <end position="252"/>
    </location>
</feature>
<sequence length="375" mass="44625">MSQARNKKNLNSSLDNINYHSIKDKAPKQKHNLSLFESELDINQFGQSMDQSEKTYIMARLKDKLKKSSRHDIKFPSVLKHSDLSTQITRATHSSLDHSPYVSSVTPHAHRKNEGAAMFETVRKDRETEYHLVLMENRIKKLQDEEIRAQKKIQETLERTQRYQRIQDFKNQLKNQIQDHKTLTERQTDDYRKKLIQDKIEKDQRMKELKDKIRQEKAMNKEEIDHSIHVLIQRANLELDDIQNQKRDISESIKQNKNYGSQMRKDQKLFMELERTEQYMKKHMDTQAATEEKNRKIAELSVKEMELLQRLQHTKMMQEQVMSQYQTKTGLDKKVLFKMAPSQQSFMLGFKQQQSSSMQTSPREDSRLNLLQQSQ</sequence>
<protein>
    <submittedName>
        <fullName evidence="3">Uncharacterized protein</fullName>
    </submittedName>
</protein>
<dbReference type="AlphaFoldDB" id="A0A078B4L2"/>
<name>A0A078B4L2_STYLE</name>
<organism evidence="3 4">
    <name type="scientific">Stylonychia lemnae</name>
    <name type="common">Ciliate</name>
    <dbReference type="NCBI Taxonomy" id="5949"/>
    <lineage>
        <taxon>Eukaryota</taxon>
        <taxon>Sar</taxon>
        <taxon>Alveolata</taxon>
        <taxon>Ciliophora</taxon>
        <taxon>Intramacronucleata</taxon>
        <taxon>Spirotrichea</taxon>
        <taxon>Stichotrichia</taxon>
        <taxon>Sporadotrichida</taxon>
        <taxon>Oxytrichidae</taxon>
        <taxon>Stylonychinae</taxon>
        <taxon>Stylonychia</taxon>
    </lineage>
</organism>
<dbReference type="EMBL" id="CCKQ01017343">
    <property type="protein sequence ID" value="CDW89211.1"/>
    <property type="molecule type" value="Genomic_DNA"/>
</dbReference>
<evidence type="ECO:0000313" key="3">
    <source>
        <dbReference type="EMBL" id="CDW89211.1"/>
    </source>
</evidence>
<evidence type="ECO:0000313" key="4">
    <source>
        <dbReference type="Proteomes" id="UP000039865"/>
    </source>
</evidence>
<keyword evidence="1" id="KW-0175">Coiled coil</keyword>
<evidence type="ECO:0000256" key="2">
    <source>
        <dbReference type="SAM" id="MobiDB-lite"/>
    </source>
</evidence>
<feature type="region of interest" description="Disordered" evidence="2">
    <location>
        <begin position="348"/>
        <end position="375"/>
    </location>
</feature>
<reference evidence="3 4" key="1">
    <citation type="submission" date="2014-06" db="EMBL/GenBank/DDBJ databases">
        <authorList>
            <person name="Swart Estienne"/>
        </authorList>
    </citation>
    <scope>NUCLEOTIDE SEQUENCE [LARGE SCALE GENOMIC DNA]</scope>
    <source>
        <strain evidence="3 4">130c</strain>
    </source>
</reference>
<feature type="compositionally biased region" description="Polar residues" evidence="2">
    <location>
        <begin position="348"/>
        <end position="361"/>
    </location>
</feature>
<accession>A0A078B4L2</accession>
<dbReference type="Proteomes" id="UP000039865">
    <property type="component" value="Unassembled WGS sequence"/>
</dbReference>
<evidence type="ECO:0000256" key="1">
    <source>
        <dbReference type="SAM" id="Coils"/>
    </source>
</evidence>
<dbReference type="InParanoid" id="A0A078B4L2"/>
<keyword evidence="4" id="KW-1185">Reference proteome</keyword>
<gene>
    <name evidence="3" type="primary">Contig909.g996</name>
    <name evidence="3" type="ORF">STYLEM_18342</name>
</gene>
<proteinExistence type="predicted"/>